<evidence type="ECO:0000313" key="3">
    <source>
        <dbReference type="Proteomes" id="UP001174909"/>
    </source>
</evidence>
<gene>
    <name evidence="2" type="ORF">GBAR_LOCUS18065</name>
</gene>
<comment type="caution">
    <text evidence="2">The sequence shown here is derived from an EMBL/GenBank/DDBJ whole genome shotgun (WGS) entry which is preliminary data.</text>
</comment>
<protein>
    <submittedName>
        <fullName evidence="2">Uncharacterized protein</fullName>
    </submittedName>
</protein>
<feature type="region of interest" description="Disordered" evidence="1">
    <location>
        <begin position="38"/>
        <end position="93"/>
    </location>
</feature>
<dbReference type="EMBL" id="CASHTH010002574">
    <property type="protein sequence ID" value="CAI8031903.1"/>
    <property type="molecule type" value="Genomic_DNA"/>
</dbReference>
<keyword evidence="3" id="KW-1185">Reference proteome</keyword>
<reference evidence="2" key="1">
    <citation type="submission" date="2023-03" db="EMBL/GenBank/DDBJ databases">
        <authorList>
            <person name="Steffen K."/>
            <person name="Cardenas P."/>
        </authorList>
    </citation>
    <scope>NUCLEOTIDE SEQUENCE</scope>
</reference>
<sequence length="106" mass="11873">MMQVIAVREVLEHHYDLGSKFEFDFNYISNNCVLYQRRPREDDSSDSSEGSPRASLRSGKRLPPLEESSSGGADESSPEDSDFSTGSLPSPPKYCIVSDLLVFYNM</sequence>
<accession>A0AA35SL62</accession>
<feature type="compositionally biased region" description="Low complexity" evidence="1">
    <location>
        <begin position="66"/>
        <end position="75"/>
    </location>
</feature>
<dbReference type="Proteomes" id="UP001174909">
    <property type="component" value="Unassembled WGS sequence"/>
</dbReference>
<name>A0AA35SL62_GEOBA</name>
<proteinExistence type="predicted"/>
<evidence type="ECO:0000313" key="2">
    <source>
        <dbReference type="EMBL" id="CAI8031903.1"/>
    </source>
</evidence>
<organism evidence="2 3">
    <name type="scientific">Geodia barretti</name>
    <name type="common">Barrett's horny sponge</name>
    <dbReference type="NCBI Taxonomy" id="519541"/>
    <lineage>
        <taxon>Eukaryota</taxon>
        <taxon>Metazoa</taxon>
        <taxon>Porifera</taxon>
        <taxon>Demospongiae</taxon>
        <taxon>Heteroscleromorpha</taxon>
        <taxon>Tetractinellida</taxon>
        <taxon>Astrophorina</taxon>
        <taxon>Geodiidae</taxon>
        <taxon>Geodia</taxon>
    </lineage>
</organism>
<evidence type="ECO:0000256" key="1">
    <source>
        <dbReference type="SAM" id="MobiDB-lite"/>
    </source>
</evidence>
<dbReference type="AlphaFoldDB" id="A0AA35SL62"/>